<dbReference type="PANTHER" id="PTHR30040:SF2">
    <property type="entry name" value="FAD:PROTEIN FMN TRANSFERASE"/>
    <property type="match status" value="1"/>
</dbReference>
<keyword evidence="5 20" id="KW-0997">Cell inner membrane</keyword>
<dbReference type="InterPro" id="IPR024932">
    <property type="entry name" value="ApbE"/>
</dbReference>
<proteinExistence type="inferred from homology"/>
<dbReference type="InterPro" id="IPR003374">
    <property type="entry name" value="ApbE-like_sf"/>
</dbReference>
<feature type="binding site" evidence="19">
    <location>
        <position position="290"/>
    </location>
    <ligand>
        <name>Mg(2+)</name>
        <dbReference type="ChEBI" id="CHEBI:18420"/>
    </ligand>
</feature>
<evidence type="ECO:0000256" key="9">
    <source>
        <dbReference type="ARBA" id="ARBA00022729"/>
    </source>
</evidence>
<evidence type="ECO:0000256" key="19">
    <source>
        <dbReference type="PIRSR" id="PIRSR006268-2"/>
    </source>
</evidence>
<keyword evidence="9 20" id="KW-0732">Signal</keyword>
<keyword evidence="8 18" id="KW-0479">Metal-binding</keyword>
<comment type="function">
    <text evidence="20">Flavin transferase that catalyzes the transfer of the FMN moiety of FAD and its covalent binding to the hydroxyl group of a threonine residue in a target flavoprotein.</text>
</comment>
<dbReference type="GO" id="GO:0046872">
    <property type="term" value="F:metal ion binding"/>
    <property type="evidence" value="ECO:0007669"/>
    <property type="project" value="UniProtKB-UniRule"/>
</dbReference>
<dbReference type="Gene3D" id="3.10.520.10">
    <property type="entry name" value="ApbE-like domains"/>
    <property type="match status" value="1"/>
</dbReference>
<dbReference type="EC" id="2.7.1.180" evidence="2 18"/>
<evidence type="ECO:0000256" key="17">
    <source>
        <dbReference type="ARBA" id="ARBA00060485"/>
    </source>
</evidence>
<dbReference type="GO" id="GO:0016740">
    <property type="term" value="F:transferase activity"/>
    <property type="evidence" value="ECO:0007669"/>
    <property type="project" value="UniProtKB-UniRule"/>
</dbReference>
<feature type="chain" id="PRO_5010397865" description="FAD:protein FMN transferase" evidence="20">
    <location>
        <begin position="22"/>
        <end position="345"/>
    </location>
</feature>
<dbReference type="Proteomes" id="UP000185783">
    <property type="component" value="Unassembled WGS sequence"/>
</dbReference>
<evidence type="ECO:0000256" key="11">
    <source>
        <dbReference type="ARBA" id="ARBA00022842"/>
    </source>
</evidence>
<dbReference type="PANTHER" id="PTHR30040">
    <property type="entry name" value="THIAMINE BIOSYNTHESIS LIPOPROTEIN APBE"/>
    <property type="match status" value="1"/>
</dbReference>
<evidence type="ECO:0000256" key="12">
    <source>
        <dbReference type="ARBA" id="ARBA00023136"/>
    </source>
</evidence>
<evidence type="ECO:0000313" key="21">
    <source>
        <dbReference type="EMBL" id="OKL42368.1"/>
    </source>
</evidence>
<dbReference type="PROSITE" id="PS51257">
    <property type="entry name" value="PROKAR_LIPOPROTEIN"/>
    <property type="match status" value="1"/>
</dbReference>
<keyword evidence="10 18" id="KW-0274">FAD</keyword>
<protein>
    <recommendedName>
        <fullName evidence="3 18">FAD:protein FMN transferase</fullName>
        <ecNumber evidence="2 18">2.7.1.180</ecNumber>
    </recommendedName>
    <alternativeName>
        <fullName evidence="15 18">Flavin transferase</fullName>
    </alternativeName>
</protein>
<name>A0A1U7JCD9_9HYPH</name>
<dbReference type="Pfam" id="PF02424">
    <property type="entry name" value="ApbE"/>
    <property type="match status" value="1"/>
</dbReference>
<evidence type="ECO:0000256" key="7">
    <source>
        <dbReference type="ARBA" id="ARBA00022679"/>
    </source>
</evidence>
<dbReference type="STRING" id="197461.A3843_00215"/>
<evidence type="ECO:0000256" key="3">
    <source>
        <dbReference type="ARBA" id="ARBA00016337"/>
    </source>
</evidence>
<dbReference type="EMBL" id="LVVZ01000045">
    <property type="protein sequence ID" value="OKL42368.1"/>
    <property type="molecule type" value="Genomic_DNA"/>
</dbReference>
<evidence type="ECO:0000256" key="10">
    <source>
        <dbReference type="ARBA" id="ARBA00022827"/>
    </source>
</evidence>
<keyword evidence="11 18" id="KW-0460">Magnesium</keyword>
<dbReference type="PIRSF" id="PIRSF006268">
    <property type="entry name" value="ApbE"/>
    <property type="match status" value="1"/>
</dbReference>
<dbReference type="FunFam" id="3.10.520.10:FF:000001">
    <property type="entry name" value="FAD:protein FMN transferase"/>
    <property type="match status" value="1"/>
</dbReference>
<evidence type="ECO:0000256" key="6">
    <source>
        <dbReference type="ARBA" id="ARBA00022630"/>
    </source>
</evidence>
<dbReference type="GO" id="GO:0005886">
    <property type="term" value="C:plasma membrane"/>
    <property type="evidence" value="ECO:0007669"/>
    <property type="project" value="UniProtKB-SubCell"/>
</dbReference>
<gene>
    <name evidence="21" type="ORF">A3843_00215</name>
</gene>
<keyword evidence="12" id="KW-0472">Membrane</keyword>
<dbReference type="AlphaFoldDB" id="A0A1U7JCD9"/>
<sequence>MHRFALALFALLLAACSPEEATRQEIKFSGSTMGTTYHVRVIKGDNPLSGTKLQQAIDASLKEVNNSLSNWIPSSEVERFNASRSTEWLPVSKDFSDIMQSSLKLHELSGGRFDVTLAPLIDLWGFGPSEDLPPEPSAEEIHAALNAVGMATMLEFETDPPALRKVNPQTTVNLSAIAKGFGVDKIAATLEDNGFSEYLVEIGGDLYAKGLNSKGTPWVVGIEKPDPSQRVLQHVIEVEDMGMATSGDYRNYKEVDGKRLSHIIDPVTGRPISHKLASVTVLADTAALADGWATAIYAMGPDKGMELAERENLPVFMIIRAQGGFSEQASSAFSKLEARPNQPQG</sequence>
<accession>A0A1U7JCD9</accession>
<evidence type="ECO:0000256" key="2">
    <source>
        <dbReference type="ARBA" id="ARBA00011955"/>
    </source>
</evidence>
<evidence type="ECO:0000256" key="14">
    <source>
        <dbReference type="ARBA" id="ARBA00023288"/>
    </source>
</evidence>
<feature type="binding site" evidence="19">
    <location>
        <position position="294"/>
    </location>
    <ligand>
        <name>Mg(2+)</name>
        <dbReference type="ChEBI" id="CHEBI:18420"/>
    </ligand>
</feature>
<keyword evidence="7 18" id="KW-0808">Transferase</keyword>
<evidence type="ECO:0000256" key="20">
    <source>
        <dbReference type="RuleBase" id="RU363002"/>
    </source>
</evidence>
<keyword evidence="6 18" id="KW-0285">Flavoprotein</keyword>
<keyword evidence="4" id="KW-1003">Cell membrane</keyword>
<dbReference type="RefSeq" id="WP_028482193.1">
    <property type="nucleotide sequence ID" value="NZ_LVVZ01000045.1"/>
</dbReference>
<dbReference type="SUPFAM" id="SSF143631">
    <property type="entry name" value="ApbE-like"/>
    <property type="match status" value="1"/>
</dbReference>
<evidence type="ECO:0000256" key="13">
    <source>
        <dbReference type="ARBA" id="ARBA00023139"/>
    </source>
</evidence>
<evidence type="ECO:0000313" key="22">
    <source>
        <dbReference type="Proteomes" id="UP000185783"/>
    </source>
</evidence>
<comment type="similarity">
    <text evidence="1 18 20">Belongs to the ApbE family.</text>
</comment>
<evidence type="ECO:0000256" key="8">
    <source>
        <dbReference type="ARBA" id="ARBA00022723"/>
    </source>
</evidence>
<comment type="cofactor">
    <cofactor evidence="19">
        <name>Mg(2+)</name>
        <dbReference type="ChEBI" id="CHEBI:18420"/>
    </cofactor>
    <cofactor evidence="19">
        <name>Mn(2+)</name>
        <dbReference type="ChEBI" id="CHEBI:29035"/>
    </cofactor>
    <text evidence="19">Magnesium. Can also use manganese.</text>
</comment>
<evidence type="ECO:0000256" key="1">
    <source>
        <dbReference type="ARBA" id="ARBA00008282"/>
    </source>
</evidence>
<reference evidence="21 22" key="1">
    <citation type="submission" date="2016-03" db="EMBL/GenBank/DDBJ databases">
        <title>Genome sequence of Nesiotobacter sp. nov., a moderately halophilic alphaproteobacterium isolated from the Yellow Sea, China.</title>
        <authorList>
            <person name="Zhang G."/>
            <person name="Zhang R."/>
        </authorList>
    </citation>
    <scope>NUCLEOTIDE SEQUENCE [LARGE SCALE GENOMIC DNA]</scope>
    <source>
        <strain evidence="21 22">WB1-6</strain>
    </source>
</reference>
<comment type="caution">
    <text evidence="21">The sequence shown here is derived from an EMBL/GenBank/DDBJ whole genome shotgun (WGS) entry which is preliminary data.</text>
</comment>
<evidence type="ECO:0000256" key="15">
    <source>
        <dbReference type="ARBA" id="ARBA00031306"/>
    </source>
</evidence>
<keyword evidence="13" id="KW-0564">Palmitate</keyword>
<evidence type="ECO:0000256" key="4">
    <source>
        <dbReference type="ARBA" id="ARBA00022475"/>
    </source>
</evidence>
<feature type="binding site" evidence="19">
    <location>
        <position position="176"/>
    </location>
    <ligand>
        <name>Mg(2+)</name>
        <dbReference type="ChEBI" id="CHEBI:18420"/>
    </ligand>
</feature>
<organism evidence="21 22">
    <name type="scientific">Pseudovibrio exalbescens</name>
    <dbReference type="NCBI Taxonomy" id="197461"/>
    <lineage>
        <taxon>Bacteria</taxon>
        <taxon>Pseudomonadati</taxon>
        <taxon>Pseudomonadota</taxon>
        <taxon>Alphaproteobacteria</taxon>
        <taxon>Hyphomicrobiales</taxon>
        <taxon>Stappiaceae</taxon>
        <taxon>Pseudovibrio</taxon>
    </lineage>
</organism>
<evidence type="ECO:0000256" key="16">
    <source>
        <dbReference type="ARBA" id="ARBA00048540"/>
    </source>
</evidence>
<feature type="signal peptide" evidence="20">
    <location>
        <begin position="1"/>
        <end position="21"/>
    </location>
</feature>
<comment type="subcellular location">
    <subcellularLocation>
        <location evidence="17 20">Cell inner membrane</location>
        <topology evidence="17 20">Lipid-anchor</topology>
        <orientation evidence="17 20">Periplasmic side</orientation>
    </subcellularLocation>
</comment>
<evidence type="ECO:0000256" key="18">
    <source>
        <dbReference type="PIRNR" id="PIRNR006268"/>
    </source>
</evidence>
<keyword evidence="22" id="KW-1185">Reference proteome</keyword>
<keyword evidence="14 20" id="KW-0449">Lipoprotein</keyword>
<comment type="catalytic activity">
    <reaction evidence="16 18 20">
        <text>L-threonyl-[protein] + FAD = FMN-L-threonyl-[protein] + AMP + H(+)</text>
        <dbReference type="Rhea" id="RHEA:36847"/>
        <dbReference type="Rhea" id="RHEA-COMP:11060"/>
        <dbReference type="Rhea" id="RHEA-COMP:11061"/>
        <dbReference type="ChEBI" id="CHEBI:15378"/>
        <dbReference type="ChEBI" id="CHEBI:30013"/>
        <dbReference type="ChEBI" id="CHEBI:57692"/>
        <dbReference type="ChEBI" id="CHEBI:74257"/>
        <dbReference type="ChEBI" id="CHEBI:456215"/>
        <dbReference type="EC" id="2.7.1.180"/>
    </reaction>
</comment>
<evidence type="ECO:0000256" key="5">
    <source>
        <dbReference type="ARBA" id="ARBA00022519"/>
    </source>
</evidence>